<feature type="binding site" evidence="10">
    <location>
        <begin position="86"/>
        <end position="93"/>
    </location>
    <ligand>
        <name>NADP(+)</name>
        <dbReference type="ChEBI" id="CHEBI:58349"/>
    </ligand>
</feature>
<name>A0A1P8K2U0_9BURK</name>
<evidence type="ECO:0000259" key="12">
    <source>
        <dbReference type="SMART" id="SM01274"/>
    </source>
</evidence>
<dbReference type="SUPFAM" id="SSF53223">
    <property type="entry name" value="Aminoacid dehydrogenase-like, N-terminal domain"/>
    <property type="match status" value="1"/>
</dbReference>
<comment type="similarity">
    <text evidence="3">In the N-terminal section; belongs to the malic enzymes family.</text>
</comment>
<protein>
    <submittedName>
        <fullName evidence="13">NADP-dependent malic enzyme</fullName>
    </submittedName>
</protein>
<feature type="domain" description="Malic enzyme NAD-binding" evidence="11">
    <location>
        <begin position="173"/>
        <end position="410"/>
    </location>
</feature>
<evidence type="ECO:0000256" key="2">
    <source>
        <dbReference type="ARBA" id="ARBA00001946"/>
    </source>
</evidence>
<dbReference type="InterPro" id="IPR032683">
    <property type="entry name" value="Malate_DH"/>
</dbReference>
<dbReference type="GO" id="GO:0016746">
    <property type="term" value="F:acyltransferase activity"/>
    <property type="evidence" value="ECO:0007669"/>
    <property type="project" value="InterPro"/>
</dbReference>
<dbReference type="InterPro" id="IPR037062">
    <property type="entry name" value="Malic_N_dom_sf"/>
</dbReference>
<dbReference type="Proteomes" id="UP000186609">
    <property type="component" value="Chromosome"/>
</dbReference>
<dbReference type="SUPFAM" id="SSF53659">
    <property type="entry name" value="Isocitrate/Isopropylmalate dehydrogenase-like"/>
    <property type="match status" value="1"/>
</dbReference>
<feature type="active site" description="Proton acceptor" evidence="8">
    <location>
        <position position="104"/>
    </location>
</feature>
<dbReference type="InterPro" id="IPR051674">
    <property type="entry name" value="Malate_Decarboxylase"/>
</dbReference>
<comment type="cofactor">
    <cofactor evidence="1">
        <name>Mn(2+)</name>
        <dbReference type="ChEBI" id="CHEBI:29035"/>
    </cofactor>
</comment>
<dbReference type="Pfam" id="PF12434">
    <property type="entry name" value="Malate_DH"/>
    <property type="match status" value="1"/>
</dbReference>
<dbReference type="NCBIfam" id="NF009501">
    <property type="entry name" value="PRK12861.1"/>
    <property type="match status" value="1"/>
</dbReference>
<evidence type="ECO:0000313" key="14">
    <source>
        <dbReference type="Proteomes" id="UP000186609"/>
    </source>
</evidence>
<feature type="binding site" evidence="9">
    <location>
        <position position="147"/>
    </location>
    <ligand>
        <name>a divalent metal cation</name>
        <dbReference type="ChEBI" id="CHEBI:60240"/>
    </ligand>
</feature>
<dbReference type="Gene3D" id="3.40.50.10750">
    <property type="entry name" value="Isocitrate/Isopropylmalate dehydrogenase-like"/>
    <property type="match status" value="1"/>
</dbReference>
<accession>A0A1P8K2U0</accession>
<dbReference type="InterPro" id="IPR002505">
    <property type="entry name" value="PTA_PTB"/>
</dbReference>
<dbReference type="SMART" id="SM01274">
    <property type="entry name" value="malic"/>
    <property type="match status" value="1"/>
</dbReference>
<evidence type="ECO:0000256" key="5">
    <source>
        <dbReference type="ARBA" id="ARBA00022723"/>
    </source>
</evidence>
<dbReference type="InterPro" id="IPR012188">
    <property type="entry name" value="ME_PTA"/>
</dbReference>
<dbReference type="InterPro" id="IPR045213">
    <property type="entry name" value="Malic_NAD-bd_bact_type"/>
</dbReference>
<dbReference type="Gene3D" id="3.40.50.10950">
    <property type="match status" value="1"/>
</dbReference>
<dbReference type="InterPro" id="IPR046346">
    <property type="entry name" value="Aminoacid_DH-like_N_sf"/>
</dbReference>
<evidence type="ECO:0000256" key="8">
    <source>
        <dbReference type="PIRSR" id="PIRSR036684-1"/>
    </source>
</evidence>
<feature type="binding site" evidence="10">
    <location>
        <position position="297"/>
    </location>
    <ligand>
        <name>a divalent metal cation</name>
        <dbReference type="ChEBI" id="CHEBI:60240"/>
    </ligand>
</feature>
<dbReference type="Gene3D" id="3.40.50.720">
    <property type="entry name" value="NAD(P)-binding Rossmann-like Domain"/>
    <property type="match status" value="1"/>
</dbReference>
<dbReference type="FunFam" id="3.40.50.720:FF:000095">
    <property type="entry name" value="NADP-dependent malic enzyme"/>
    <property type="match status" value="1"/>
</dbReference>
<evidence type="ECO:0000256" key="4">
    <source>
        <dbReference type="ARBA" id="ARBA00008756"/>
    </source>
</evidence>
<keyword evidence="6" id="KW-0560">Oxidoreductase</keyword>
<evidence type="ECO:0000256" key="1">
    <source>
        <dbReference type="ARBA" id="ARBA00001936"/>
    </source>
</evidence>
<dbReference type="STRING" id="1842727.RD110_26540"/>
<dbReference type="EMBL" id="CP019236">
    <property type="protein sequence ID" value="APW40319.1"/>
    <property type="molecule type" value="Genomic_DNA"/>
</dbReference>
<dbReference type="CDD" id="cd05311">
    <property type="entry name" value="NAD_bind_2_malic_enz"/>
    <property type="match status" value="1"/>
</dbReference>
<evidence type="ECO:0000313" key="13">
    <source>
        <dbReference type="EMBL" id="APW40319.1"/>
    </source>
</evidence>
<dbReference type="InterPro" id="IPR042112">
    <property type="entry name" value="P_AcTrfase_dom2"/>
</dbReference>
<keyword evidence="5 9" id="KW-0479">Metal-binding</keyword>
<dbReference type="PIRSF" id="PIRSF036684">
    <property type="entry name" value="ME_PTA"/>
    <property type="match status" value="1"/>
</dbReference>
<dbReference type="Pfam" id="PF03949">
    <property type="entry name" value="Malic_M"/>
    <property type="match status" value="1"/>
</dbReference>
<comment type="cofactor">
    <cofactor evidence="2">
        <name>Mg(2+)</name>
        <dbReference type="ChEBI" id="CHEBI:18420"/>
    </cofactor>
</comment>
<dbReference type="AlphaFoldDB" id="A0A1P8K2U0"/>
<dbReference type="Pfam" id="PF00390">
    <property type="entry name" value="malic"/>
    <property type="match status" value="1"/>
</dbReference>
<evidence type="ECO:0000256" key="7">
    <source>
        <dbReference type="ARBA" id="ARBA00023268"/>
    </source>
</evidence>
<dbReference type="FunFam" id="3.40.50.10380:FF:000003">
    <property type="entry name" value="NADP-dependent malic enzyme"/>
    <property type="match status" value="1"/>
</dbReference>
<dbReference type="InterPro" id="IPR042113">
    <property type="entry name" value="P_AcTrfase_dom1"/>
</dbReference>
<keyword evidence="7" id="KW-0511">Multifunctional enzyme</keyword>
<feature type="binding site" evidence="10">
    <location>
        <position position="172"/>
    </location>
    <ligand>
        <name>a divalent metal cation</name>
        <dbReference type="ChEBI" id="CHEBI:60240"/>
    </ligand>
</feature>
<sequence length="776" mass="84105">MTDKTVNTEEKRAELRRAALEYHEFPTPGKIAVAATKQLVNQRDLALAYSPGVAAPCEEIVKDPNAAFKYTSRGNLVAVITNGTAVLGLGDIGALASKPVMEGKGVLFKKFAGVDVFDIEIDEKDPAKLVDIIASLEPTFGAVNLEDIKAPDCFYVERELRKRMKIPVFHDDQHGTAITVAAAMLNGLKVVGKNIGEVKLVTSGAGAAALACLNLLLKVGLKRENVYVTDLAGVVYEGRTELMDDDKRQYMQNTTARTLSDVIEGADVFLGLSAGGVLKPAMVSKMAANPVIFALANPNPEISPEDAHAVRGDVVMATGRTDYPNQVNNVLCFPYIFRGALDSGATTITDEMEIAAVHAIADLAQAEQSEVVAAAYAGEKLAFGPEYLIPKPFDPRLMMKIAPAVAKAAEESGVALRPIKDMDAYRDRLQSFVYASGTMMKPIYDAAKKATRKRVAYAEGEEERVLRAAQIVVDEGIARPTLIGRPTVIAERIAKFGLRLREELDYDIVNVEQDHRYRDFWQTYHRMTERKGVTVQVAKIEMRRRLTLIGSMLLQKGEVDGMICGTWGTTHNHLQYIDQVIGKRPGGSPSTPQDVQIYACMNGLMLPGRQVFLVDTHVNYDPTAEELTEITVMAAEEMMRFGLKPKAALLSHSNFGQSNQPSAIKMRRVLGLLQTQAPWLEVDGEMHGDAALDGAARAATMPHSTLAGDANLLVMPNIDAANISYNLLKTAAGGNIAIGPVLLGAAKPVHILTASTTVRRIVNMTALTVADANVVR</sequence>
<dbReference type="GO" id="GO:0051287">
    <property type="term" value="F:NAD binding"/>
    <property type="evidence" value="ECO:0007669"/>
    <property type="project" value="InterPro"/>
</dbReference>
<dbReference type="RefSeq" id="WP_076203980.1">
    <property type="nucleotide sequence ID" value="NZ_CP019236.1"/>
</dbReference>
<dbReference type="PANTHER" id="PTHR43237:SF4">
    <property type="entry name" value="NADP-DEPENDENT MALIC ENZYME"/>
    <property type="match status" value="1"/>
</dbReference>
<dbReference type="GO" id="GO:0016616">
    <property type="term" value="F:oxidoreductase activity, acting on the CH-OH group of donors, NAD or NADP as acceptor"/>
    <property type="evidence" value="ECO:0007669"/>
    <property type="project" value="InterPro"/>
</dbReference>
<dbReference type="GO" id="GO:0046872">
    <property type="term" value="F:metal ion binding"/>
    <property type="evidence" value="ECO:0007669"/>
    <property type="project" value="UniProtKB-KW"/>
</dbReference>
<proteinExistence type="inferred from homology"/>
<keyword evidence="14" id="KW-1185">Reference proteome</keyword>
<evidence type="ECO:0000256" key="10">
    <source>
        <dbReference type="PIRSR" id="PIRSR036684-3"/>
    </source>
</evidence>
<evidence type="ECO:0000256" key="9">
    <source>
        <dbReference type="PIRSR" id="PIRSR036684-2"/>
    </source>
</evidence>
<dbReference type="InterPro" id="IPR012302">
    <property type="entry name" value="Malic_NAD-bd"/>
</dbReference>
<dbReference type="GO" id="GO:0004470">
    <property type="term" value="F:malic enzyme activity"/>
    <property type="evidence" value="ECO:0007669"/>
    <property type="project" value="InterPro"/>
</dbReference>
<feature type="domain" description="Malic enzyme N-terminal" evidence="12">
    <location>
        <begin position="28"/>
        <end position="161"/>
    </location>
</feature>
<dbReference type="InterPro" id="IPR036291">
    <property type="entry name" value="NAD(P)-bd_dom_sf"/>
</dbReference>
<dbReference type="Gene3D" id="3.40.50.10380">
    <property type="entry name" value="Malic enzyme, N-terminal domain"/>
    <property type="match status" value="1"/>
</dbReference>
<evidence type="ECO:0000256" key="6">
    <source>
        <dbReference type="ARBA" id="ARBA00023002"/>
    </source>
</evidence>
<keyword evidence="10" id="KW-0521">NADP</keyword>
<dbReference type="PANTHER" id="PTHR43237">
    <property type="entry name" value="NADP-DEPENDENT MALIC ENZYME"/>
    <property type="match status" value="1"/>
</dbReference>
<dbReference type="OrthoDB" id="9805787at2"/>
<comment type="similarity">
    <text evidence="4">In the C-terminal section; belongs to the phosphate acetyltransferase and butyryltransferase family.</text>
</comment>
<dbReference type="KEGG" id="rhy:RD110_26540"/>
<reference evidence="13 14" key="1">
    <citation type="submission" date="2017-01" db="EMBL/GenBank/DDBJ databases">
        <authorList>
            <person name="Mah S.A."/>
            <person name="Swanson W.J."/>
            <person name="Moy G.W."/>
            <person name="Vacquier V.D."/>
        </authorList>
    </citation>
    <scope>NUCLEOTIDE SEQUENCE [LARGE SCALE GENOMIC DNA]</scope>
    <source>
        <strain evidence="13 14">DCY110</strain>
    </source>
</reference>
<feature type="binding site" evidence="9">
    <location>
        <position position="146"/>
    </location>
    <ligand>
        <name>a divalent metal cation</name>
        <dbReference type="ChEBI" id="CHEBI:60240"/>
    </ligand>
</feature>
<gene>
    <name evidence="13" type="ORF">RD110_26540</name>
</gene>
<organism evidence="13 14">
    <name type="scientific">Rhodoferax koreensis</name>
    <dbReference type="NCBI Taxonomy" id="1842727"/>
    <lineage>
        <taxon>Bacteria</taxon>
        <taxon>Pseudomonadati</taxon>
        <taxon>Pseudomonadota</taxon>
        <taxon>Betaproteobacteria</taxon>
        <taxon>Burkholderiales</taxon>
        <taxon>Comamonadaceae</taxon>
        <taxon>Rhodoferax</taxon>
    </lineage>
</organism>
<evidence type="ECO:0000256" key="3">
    <source>
        <dbReference type="ARBA" id="ARBA00007686"/>
    </source>
</evidence>
<dbReference type="GO" id="GO:0006108">
    <property type="term" value="P:malate metabolic process"/>
    <property type="evidence" value="ECO:0007669"/>
    <property type="project" value="InterPro"/>
</dbReference>
<dbReference type="SMART" id="SM00919">
    <property type="entry name" value="Malic_M"/>
    <property type="match status" value="1"/>
</dbReference>
<evidence type="ECO:0000259" key="11">
    <source>
        <dbReference type="SMART" id="SM00919"/>
    </source>
</evidence>
<dbReference type="InterPro" id="IPR012301">
    <property type="entry name" value="Malic_N_dom"/>
</dbReference>
<dbReference type="Pfam" id="PF01515">
    <property type="entry name" value="PTA_PTB"/>
    <property type="match status" value="1"/>
</dbReference>
<dbReference type="SUPFAM" id="SSF51735">
    <property type="entry name" value="NAD(P)-binding Rossmann-fold domains"/>
    <property type="match status" value="1"/>
</dbReference>